<evidence type="ECO:0000256" key="1">
    <source>
        <dbReference type="SAM" id="Phobius"/>
    </source>
</evidence>
<dbReference type="Proteomes" id="UP001239445">
    <property type="component" value="Unassembled WGS sequence"/>
</dbReference>
<keyword evidence="1" id="KW-1133">Transmembrane helix</keyword>
<keyword evidence="1" id="KW-0472">Membrane</keyword>
<comment type="caution">
    <text evidence="2">The sequence shown here is derived from an EMBL/GenBank/DDBJ whole genome shotgun (WGS) entry which is preliminary data.</text>
</comment>
<keyword evidence="1" id="KW-0812">Transmembrane</keyword>
<protein>
    <submittedName>
        <fullName evidence="2">Uncharacterized protein</fullName>
    </submittedName>
</protein>
<gene>
    <name evidence="2" type="ORF">QBC47DRAFT_338927</name>
</gene>
<dbReference type="AlphaFoldDB" id="A0AAJ0BH57"/>
<feature type="transmembrane region" description="Helical" evidence="1">
    <location>
        <begin position="355"/>
        <end position="377"/>
    </location>
</feature>
<reference evidence="2" key="1">
    <citation type="submission" date="2023-06" db="EMBL/GenBank/DDBJ databases">
        <title>Genome-scale phylogeny and comparative genomics of the fungal order Sordariales.</title>
        <authorList>
            <consortium name="Lawrence Berkeley National Laboratory"/>
            <person name="Hensen N."/>
            <person name="Bonometti L."/>
            <person name="Westerberg I."/>
            <person name="Brannstrom I.O."/>
            <person name="Guillou S."/>
            <person name="Cros-Aarteil S."/>
            <person name="Calhoun S."/>
            <person name="Haridas S."/>
            <person name="Kuo A."/>
            <person name="Mondo S."/>
            <person name="Pangilinan J."/>
            <person name="Riley R."/>
            <person name="Labutti K."/>
            <person name="Andreopoulos B."/>
            <person name="Lipzen A."/>
            <person name="Chen C."/>
            <person name="Yanf M."/>
            <person name="Daum C."/>
            <person name="Ng V."/>
            <person name="Clum A."/>
            <person name="Steindorff A."/>
            <person name="Ohm R."/>
            <person name="Martin F."/>
            <person name="Silar P."/>
            <person name="Natvig D."/>
            <person name="Lalanne C."/>
            <person name="Gautier V."/>
            <person name="Ament-Velasquez S.L."/>
            <person name="Kruys A."/>
            <person name="Hutchinson M.I."/>
            <person name="Powell A.J."/>
            <person name="Barry K."/>
            <person name="Miller A.N."/>
            <person name="Grigoriev I.V."/>
            <person name="Debuchy R."/>
            <person name="Gladieux P."/>
            <person name="Thoren M.H."/>
            <person name="Johannesson H."/>
        </authorList>
    </citation>
    <scope>NUCLEOTIDE SEQUENCE</scope>
    <source>
        <strain evidence="2">PSN4</strain>
    </source>
</reference>
<evidence type="ECO:0000313" key="3">
    <source>
        <dbReference type="Proteomes" id="UP001239445"/>
    </source>
</evidence>
<sequence>MSPNPLDNVGDTVTILRNLGKALWSWESCAAAPLHQPCASKLCSCQRDGLLSRYHQYYAALVLAYVGETTISSRLIKTHEELFRAIAKLKSYPETTRARFGELAFPQPDDDVKVAQHDPVQIARAVSLVVKVMLMLEPSPIHLDASDRVESGSFKTGWGSDVPFSQYVQSVFPVRDHPVLSHTDNERFSEMRWNLRAVKLRELGVIFRPTDDIQNHLRFSRKDNILEVFHHTAFLKEQLRATKTGGPHFSDPSTSIAAGSLPRQLVLEVLDSIQAVLFPLSDKRSKVLLRSLVRSCSFDPDVLNFEFRSIRNHEEEKVGFVYLADRLSDLHNELESPPPRGWFEHMIERKSGARYMMMATLIGVGFAVTLGLLSLAVSSYQTWITYQAWQHPRSPGS</sequence>
<keyword evidence="3" id="KW-1185">Reference proteome</keyword>
<dbReference type="EMBL" id="MU839829">
    <property type="protein sequence ID" value="KAK1758146.1"/>
    <property type="molecule type" value="Genomic_DNA"/>
</dbReference>
<accession>A0AAJ0BH57</accession>
<name>A0AAJ0BH57_9PEZI</name>
<evidence type="ECO:0000313" key="2">
    <source>
        <dbReference type="EMBL" id="KAK1758146.1"/>
    </source>
</evidence>
<proteinExistence type="predicted"/>
<organism evidence="2 3">
    <name type="scientific">Echria macrotheca</name>
    <dbReference type="NCBI Taxonomy" id="438768"/>
    <lineage>
        <taxon>Eukaryota</taxon>
        <taxon>Fungi</taxon>
        <taxon>Dikarya</taxon>
        <taxon>Ascomycota</taxon>
        <taxon>Pezizomycotina</taxon>
        <taxon>Sordariomycetes</taxon>
        <taxon>Sordariomycetidae</taxon>
        <taxon>Sordariales</taxon>
        <taxon>Schizotheciaceae</taxon>
        <taxon>Echria</taxon>
    </lineage>
</organism>